<proteinExistence type="predicted"/>
<gene>
    <name evidence="1" type="ORF">SDC9_155591</name>
</gene>
<dbReference type="EMBL" id="VSSQ01054344">
    <property type="protein sequence ID" value="MPN08309.1"/>
    <property type="molecule type" value="Genomic_DNA"/>
</dbReference>
<reference evidence="1" key="1">
    <citation type="submission" date="2019-08" db="EMBL/GenBank/DDBJ databases">
        <authorList>
            <person name="Kucharzyk K."/>
            <person name="Murdoch R.W."/>
            <person name="Higgins S."/>
            <person name="Loffler F."/>
        </authorList>
    </citation>
    <scope>NUCLEOTIDE SEQUENCE</scope>
</reference>
<evidence type="ECO:0000313" key="1">
    <source>
        <dbReference type="EMBL" id="MPN08309.1"/>
    </source>
</evidence>
<sequence>MQQLVLGLLAFADVEHEADQGFHFSVAAYYMDNVAYPHIPAVPAQGAIVCFMITTGLGLGDTESDDAVPVIRVHAVRPVLDADPAVRCPAEEGFDLRTDVCEAHRLPVDAPGNGPGGLE</sequence>
<dbReference type="AlphaFoldDB" id="A0A645F4F2"/>
<accession>A0A645F4F2</accession>
<comment type="caution">
    <text evidence="1">The sequence shown here is derived from an EMBL/GenBank/DDBJ whole genome shotgun (WGS) entry which is preliminary data.</text>
</comment>
<name>A0A645F4F2_9ZZZZ</name>
<protein>
    <submittedName>
        <fullName evidence="1">Uncharacterized protein</fullName>
    </submittedName>
</protein>
<organism evidence="1">
    <name type="scientific">bioreactor metagenome</name>
    <dbReference type="NCBI Taxonomy" id="1076179"/>
    <lineage>
        <taxon>unclassified sequences</taxon>
        <taxon>metagenomes</taxon>
        <taxon>ecological metagenomes</taxon>
    </lineage>
</organism>